<dbReference type="EC" id="3.4.11.-" evidence="5"/>
<dbReference type="PANTHER" id="PTHR46112:SF3">
    <property type="entry name" value="AMINOPEPTIDASE YPDF"/>
    <property type="match status" value="1"/>
</dbReference>
<evidence type="ECO:0000259" key="4">
    <source>
        <dbReference type="Pfam" id="PF01321"/>
    </source>
</evidence>
<dbReference type="PANTHER" id="PTHR46112">
    <property type="entry name" value="AMINOPEPTIDASE"/>
    <property type="match status" value="1"/>
</dbReference>
<dbReference type="InterPro" id="IPR000994">
    <property type="entry name" value="Pept_M24"/>
</dbReference>
<dbReference type="InterPro" id="IPR036005">
    <property type="entry name" value="Creatinase/aminopeptidase-like"/>
</dbReference>
<reference evidence="5 6" key="1">
    <citation type="submission" date="2017-08" db="EMBL/GenBank/DDBJ databases">
        <title>The complete genome sequence of a Mycoplasma hyopneumoniae isolate in Korea.</title>
        <authorList>
            <person name="Han J."/>
            <person name="Lee N."/>
        </authorList>
    </citation>
    <scope>NUCLEOTIDE SEQUENCE [LARGE SCALE GENOMIC DNA]</scope>
    <source>
        <strain evidence="5 6">KM014</strain>
    </source>
</reference>
<evidence type="ECO:0000313" key="5">
    <source>
        <dbReference type="EMBL" id="ASU14050.1"/>
    </source>
</evidence>
<dbReference type="SUPFAM" id="SSF55920">
    <property type="entry name" value="Creatinase/aminopeptidase"/>
    <property type="match status" value="1"/>
</dbReference>
<dbReference type="Gene3D" id="3.90.230.10">
    <property type="entry name" value="Creatinase/methionine aminopeptidase superfamily"/>
    <property type="match status" value="1"/>
</dbReference>
<dbReference type="SUPFAM" id="SSF53092">
    <property type="entry name" value="Creatinase/prolidase N-terminal domain"/>
    <property type="match status" value="1"/>
</dbReference>
<dbReference type="InterPro" id="IPR000587">
    <property type="entry name" value="Creatinase_N"/>
</dbReference>
<dbReference type="PRINTS" id="PR00599">
    <property type="entry name" value="MAPEPTIDASE"/>
</dbReference>
<dbReference type="Pfam" id="PF00557">
    <property type="entry name" value="Peptidase_M24"/>
    <property type="match status" value="1"/>
</dbReference>
<dbReference type="InterPro" id="IPR050659">
    <property type="entry name" value="Peptidase_M24B"/>
</dbReference>
<evidence type="ECO:0000313" key="6">
    <source>
        <dbReference type="Proteomes" id="UP000215452"/>
    </source>
</evidence>
<evidence type="ECO:0000256" key="2">
    <source>
        <dbReference type="ARBA" id="ARBA00022801"/>
    </source>
</evidence>
<dbReference type="InterPro" id="IPR029149">
    <property type="entry name" value="Creatin/AminoP/Spt16_N"/>
</dbReference>
<feature type="domain" description="Peptidase M24" evidence="3">
    <location>
        <begin position="130"/>
        <end position="332"/>
    </location>
</feature>
<evidence type="ECO:0000259" key="3">
    <source>
        <dbReference type="Pfam" id="PF00557"/>
    </source>
</evidence>
<keyword evidence="5" id="KW-0031">Aminopeptidase</keyword>
<dbReference type="Gene3D" id="3.40.350.10">
    <property type="entry name" value="Creatinase/prolidase N-terminal domain"/>
    <property type="match status" value="1"/>
</dbReference>
<dbReference type="AlphaFoldDB" id="A0A223M911"/>
<dbReference type="EMBL" id="CP022714">
    <property type="protein sequence ID" value="ASU14050.1"/>
    <property type="molecule type" value="Genomic_DNA"/>
</dbReference>
<sequence>MNRKYLEKAFFDNHLDVIISFSFQSRLWLTKIAASDGILFIEKDQAFLFVDGRYIEKAEKDAKNCQVFLTTKANLEDFFKKKPYQKIGIESEYLTIEQFDKIKSWFPNAHFVKLQAQLFRIIKTEEEIKNIEKAVEISLAAYNKIFPKIKPGMTEKSIDVNLNYQMKLLGAEKESFDSIIATGSNSAMPHWRASGAEILDNDLLKIDFGALFNGYCADITRTSYLGQISEKKLEILEIVEKAAEIGRKKVAPGVKACEIDLACRNFITEQGYGKYFIHSTGHGVGIDIHELPVVSSTSQTILEPGMVITVEPGIYIPGLGGARIEDVVLVTESGFRTLSRKGEKI</sequence>
<dbReference type="GO" id="GO:0004177">
    <property type="term" value="F:aminopeptidase activity"/>
    <property type="evidence" value="ECO:0007669"/>
    <property type="project" value="UniProtKB-KW"/>
</dbReference>
<organism evidence="5 6">
    <name type="scientific">Mesomycoplasma hyopneumoniae</name>
    <name type="common">Mycoplasma hyopneumoniae</name>
    <dbReference type="NCBI Taxonomy" id="2099"/>
    <lineage>
        <taxon>Bacteria</taxon>
        <taxon>Bacillati</taxon>
        <taxon>Mycoplasmatota</taxon>
        <taxon>Mycoplasmoidales</taxon>
        <taxon>Metamycoplasmataceae</taxon>
        <taxon>Mesomycoplasma</taxon>
    </lineage>
</organism>
<dbReference type="Pfam" id="PF01321">
    <property type="entry name" value="Creatinase_N"/>
    <property type="match status" value="1"/>
</dbReference>
<accession>A0A223M911</accession>
<dbReference type="Proteomes" id="UP000215452">
    <property type="component" value="Chromosome"/>
</dbReference>
<dbReference type="PROSITE" id="PS00491">
    <property type="entry name" value="PROLINE_PEPTIDASE"/>
    <property type="match status" value="1"/>
</dbReference>
<dbReference type="GO" id="GO:0046872">
    <property type="term" value="F:metal ion binding"/>
    <property type="evidence" value="ECO:0007669"/>
    <property type="project" value="UniProtKB-KW"/>
</dbReference>
<protein>
    <submittedName>
        <fullName evidence="5">Aminopeptidase YpdF</fullName>
        <ecNumber evidence="5">3.4.11.-</ecNumber>
    </submittedName>
</protein>
<name>A0A223M911_MESHO</name>
<keyword evidence="1" id="KW-0479">Metal-binding</keyword>
<keyword evidence="2 5" id="KW-0378">Hydrolase</keyword>
<dbReference type="InterPro" id="IPR001714">
    <property type="entry name" value="Pept_M24_MAP"/>
</dbReference>
<keyword evidence="5" id="KW-0645">Protease</keyword>
<dbReference type="InterPro" id="IPR001131">
    <property type="entry name" value="Peptidase_M24B_aminopep-P_CS"/>
</dbReference>
<dbReference type="GO" id="GO:0008235">
    <property type="term" value="F:metalloexopeptidase activity"/>
    <property type="evidence" value="ECO:0007669"/>
    <property type="project" value="UniProtKB-ARBA"/>
</dbReference>
<proteinExistence type="predicted"/>
<gene>
    <name evidence="5" type="primary">ypdF</name>
    <name evidence="5" type="ORF">CIB43_00137</name>
</gene>
<dbReference type="CDD" id="cd01092">
    <property type="entry name" value="APP-like"/>
    <property type="match status" value="1"/>
</dbReference>
<evidence type="ECO:0000256" key="1">
    <source>
        <dbReference type="ARBA" id="ARBA00022723"/>
    </source>
</evidence>
<feature type="domain" description="Creatinase N-terminal" evidence="4">
    <location>
        <begin position="6"/>
        <end position="116"/>
    </location>
</feature>